<name>A0AAE1SJD8_9SOLA</name>
<dbReference type="AlphaFoldDB" id="A0AAE1SJD8"/>
<evidence type="ECO:0000313" key="2">
    <source>
        <dbReference type="Proteomes" id="UP001291623"/>
    </source>
</evidence>
<sequence>MVGSGHHIPIQGFGHTLTPPPHPHSSLKNVLYAPNIIKNLIYVRKFATDNSVSINFDPFGFSVTDLRTGKLLTRCNSEGDLYLFLPTSDVSVTFPTVLTTISPSMWHSRLGHPGSHIFYSLKIEI</sequence>
<evidence type="ECO:0008006" key="3">
    <source>
        <dbReference type="Google" id="ProtNLM"/>
    </source>
</evidence>
<protein>
    <recommendedName>
        <fullName evidence="3">GAG-pre-integrase domain-containing protein</fullName>
    </recommendedName>
</protein>
<dbReference type="Proteomes" id="UP001291623">
    <property type="component" value="Unassembled WGS sequence"/>
</dbReference>
<reference evidence="1" key="1">
    <citation type="submission" date="2023-12" db="EMBL/GenBank/DDBJ databases">
        <title>Genome assembly of Anisodus tanguticus.</title>
        <authorList>
            <person name="Wang Y.-J."/>
        </authorList>
    </citation>
    <scope>NUCLEOTIDE SEQUENCE</scope>
    <source>
        <strain evidence="1">KB-2021</strain>
        <tissue evidence="1">Leaf</tissue>
    </source>
</reference>
<gene>
    <name evidence="1" type="ORF">RND71_009962</name>
</gene>
<comment type="caution">
    <text evidence="1">The sequence shown here is derived from an EMBL/GenBank/DDBJ whole genome shotgun (WGS) entry which is preliminary data.</text>
</comment>
<organism evidence="1 2">
    <name type="scientific">Anisodus tanguticus</name>
    <dbReference type="NCBI Taxonomy" id="243964"/>
    <lineage>
        <taxon>Eukaryota</taxon>
        <taxon>Viridiplantae</taxon>
        <taxon>Streptophyta</taxon>
        <taxon>Embryophyta</taxon>
        <taxon>Tracheophyta</taxon>
        <taxon>Spermatophyta</taxon>
        <taxon>Magnoliopsida</taxon>
        <taxon>eudicotyledons</taxon>
        <taxon>Gunneridae</taxon>
        <taxon>Pentapetalae</taxon>
        <taxon>asterids</taxon>
        <taxon>lamiids</taxon>
        <taxon>Solanales</taxon>
        <taxon>Solanaceae</taxon>
        <taxon>Solanoideae</taxon>
        <taxon>Hyoscyameae</taxon>
        <taxon>Anisodus</taxon>
    </lineage>
</organism>
<dbReference type="EMBL" id="JAVYJV010000005">
    <property type="protein sequence ID" value="KAK4370487.1"/>
    <property type="molecule type" value="Genomic_DNA"/>
</dbReference>
<proteinExistence type="predicted"/>
<evidence type="ECO:0000313" key="1">
    <source>
        <dbReference type="EMBL" id="KAK4370487.1"/>
    </source>
</evidence>
<accession>A0AAE1SJD8</accession>
<keyword evidence="2" id="KW-1185">Reference proteome</keyword>